<dbReference type="PANTHER" id="PTHR47447:SF17">
    <property type="entry name" value="OS12G0638900 PROTEIN"/>
    <property type="match status" value="1"/>
</dbReference>
<dbReference type="Proteomes" id="UP000186817">
    <property type="component" value="Unassembled WGS sequence"/>
</dbReference>
<dbReference type="InterPro" id="IPR011990">
    <property type="entry name" value="TPR-like_helical_dom_sf"/>
</dbReference>
<keyword evidence="1" id="KW-0677">Repeat</keyword>
<dbReference type="EMBL" id="LSRX01000385">
    <property type="protein sequence ID" value="OLP98810.1"/>
    <property type="molecule type" value="Genomic_DNA"/>
</dbReference>
<proteinExistence type="predicted"/>
<evidence type="ECO:0000313" key="2">
    <source>
        <dbReference type="EMBL" id="OLP98810.1"/>
    </source>
</evidence>
<dbReference type="Gene3D" id="1.25.40.10">
    <property type="entry name" value="Tetratricopeptide repeat domain"/>
    <property type="match status" value="1"/>
</dbReference>
<gene>
    <name evidence="2" type="ORF">AK812_SmicGene18702</name>
</gene>
<protein>
    <submittedName>
        <fullName evidence="2">Pentatricopeptide repeat-containing protein, mitochondrial</fullName>
    </submittedName>
</protein>
<dbReference type="PANTHER" id="PTHR47447">
    <property type="entry name" value="OS03G0856100 PROTEIN"/>
    <property type="match status" value="1"/>
</dbReference>
<organism evidence="2 3">
    <name type="scientific">Symbiodinium microadriaticum</name>
    <name type="common">Dinoflagellate</name>
    <name type="synonym">Zooxanthella microadriatica</name>
    <dbReference type="NCBI Taxonomy" id="2951"/>
    <lineage>
        <taxon>Eukaryota</taxon>
        <taxon>Sar</taxon>
        <taxon>Alveolata</taxon>
        <taxon>Dinophyceae</taxon>
        <taxon>Suessiales</taxon>
        <taxon>Symbiodiniaceae</taxon>
        <taxon>Symbiodinium</taxon>
    </lineage>
</organism>
<accession>A0A1Q9DUF8</accession>
<name>A0A1Q9DUF8_SYMMI</name>
<comment type="caution">
    <text evidence="2">The sequence shown here is derived from an EMBL/GenBank/DDBJ whole genome shotgun (WGS) entry which is preliminary data.</text>
</comment>
<keyword evidence="3" id="KW-1185">Reference proteome</keyword>
<reference evidence="2 3" key="1">
    <citation type="submission" date="2016-02" db="EMBL/GenBank/DDBJ databases">
        <title>Genome analysis of coral dinoflagellate symbionts highlights evolutionary adaptations to a symbiotic lifestyle.</title>
        <authorList>
            <person name="Aranda M."/>
            <person name="Li Y."/>
            <person name="Liew Y.J."/>
            <person name="Baumgarten S."/>
            <person name="Simakov O."/>
            <person name="Wilson M."/>
            <person name="Piel J."/>
            <person name="Ashoor H."/>
            <person name="Bougouffa S."/>
            <person name="Bajic V.B."/>
            <person name="Ryu T."/>
            <person name="Ravasi T."/>
            <person name="Bayer T."/>
            <person name="Micklem G."/>
            <person name="Kim H."/>
            <person name="Bhak J."/>
            <person name="Lajeunesse T.C."/>
            <person name="Voolstra C.R."/>
        </authorList>
    </citation>
    <scope>NUCLEOTIDE SEQUENCE [LARGE SCALE GENOMIC DNA]</scope>
    <source>
        <strain evidence="2 3">CCMP2467</strain>
    </source>
</reference>
<evidence type="ECO:0000256" key="1">
    <source>
        <dbReference type="ARBA" id="ARBA00022737"/>
    </source>
</evidence>
<dbReference type="OrthoDB" id="419056at2759"/>
<sequence>MCRPLPGHAHARALSHPAVLWRGLRYLWFHLLLLALIYLRLPPETCGLGKQGPLRLLRQQAGLELRTKINNPNMSFSPEARRLIPQIANARERGDWRKVGNLFESYTGNELPVLHAVLHAAYSCGQYRAGAKIYDKICDLNITQDAASFGTAMKVFAKLSEPQRVGEIWAQARRSCDLDELLAAARIDAAAAFGDIETAAGILDEMNRSGVSINIAHVTSAIRACWESNRSSHHAAGFLFNWALEMDLQPNVVTFTCLMGAFARAPLAKVLQAHETMRQLEVKANKAFAEVYLNTLLQITKEVMSAIAKYEVLTRAIDRPRVPVKTRGGQRGMRSDPISRFQRHLQLFAYSELRWEFDMIISDSTLCVVEKEKAGAGRCFGFCSPSAWGNDCGNEWCTPQDLRHTMDYMLQAYEEEAVKIYVLDVVPLSFLQIACRSRGIKHGKGEGSGKAAELTAAQEWQGLNSIKEMAQRLSCRTLARRQAAQKALEEFSIDGVAVTTLSSNIEQALKRLPADS</sequence>
<dbReference type="AlphaFoldDB" id="A0A1Q9DUF8"/>
<evidence type="ECO:0000313" key="3">
    <source>
        <dbReference type="Proteomes" id="UP000186817"/>
    </source>
</evidence>